<evidence type="ECO:0000313" key="1">
    <source>
        <dbReference type="EMBL" id="OGE32340.1"/>
    </source>
</evidence>
<gene>
    <name evidence="1" type="ORF">A3D83_03540</name>
</gene>
<accession>A0A1F5JUV2</accession>
<evidence type="ECO:0000313" key="2">
    <source>
        <dbReference type="Proteomes" id="UP000177258"/>
    </source>
</evidence>
<name>A0A1F5JUV2_9BACT</name>
<sequence length="236" mass="26609">MSLIPEALELYQSTVRVLSSAPRSPVDVIFFHNRSYGDATGLFDIIYESIKTGTAEFVAVTNNEGERFGSDVPHEANPGKTEYIRQLLTLGIPEERIKIPKLEAYHTRQENTAFLNLAKEQRWTIGAILTQPHQALRTMLGAVQAMEETGYPIYLYVLTPRDTPWQEVVKGNQGIEEKPRWQHIEDECVRSLSTYQVTGELASLSTLLAYLNARDNKLLDLEVHSFTSKEGTSPLV</sequence>
<evidence type="ECO:0008006" key="3">
    <source>
        <dbReference type="Google" id="ProtNLM"/>
    </source>
</evidence>
<proteinExistence type="predicted"/>
<protein>
    <recommendedName>
        <fullName evidence="3">DUF218 domain-containing protein</fullName>
    </recommendedName>
</protein>
<reference evidence="1 2" key="1">
    <citation type="journal article" date="2016" name="Nat. Commun.">
        <title>Thousands of microbial genomes shed light on interconnected biogeochemical processes in an aquifer system.</title>
        <authorList>
            <person name="Anantharaman K."/>
            <person name="Brown C.T."/>
            <person name="Hug L.A."/>
            <person name="Sharon I."/>
            <person name="Castelle C.J."/>
            <person name="Probst A.J."/>
            <person name="Thomas B.C."/>
            <person name="Singh A."/>
            <person name="Wilkins M.J."/>
            <person name="Karaoz U."/>
            <person name="Brodie E.L."/>
            <person name="Williams K.H."/>
            <person name="Hubbard S.S."/>
            <person name="Banfield J.F."/>
        </authorList>
    </citation>
    <scope>NUCLEOTIDE SEQUENCE [LARGE SCALE GENOMIC DNA]</scope>
</reference>
<dbReference type="AlphaFoldDB" id="A0A1F5JUV2"/>
<organism evidence="1 2">
    <name type="scientific">Candidatus Daviesbacteria bacterium RIFCSPHIGHO2_02_FULL_41_10</name>
    <dbReference type="NCBI Taxonomy" id="1797774"/>
    <lineage>
        <taxon>Bacteria</taxon>
        <taxon>Candidatus Daviesiibacteriota</taxon>
    </lineage>
</organism>
<dbReference type="Proteomes" id="UP000177258">
    <property type="component" value="Unassembled WGS sequence"/>
</dbReference>
<comment type="caution">
    <text evidence="1">The sequence shown here is derived from an EMBL/GenBank/DDBJ whole genome shotgun (WGS) entry which is preliminary data.</text>
</comment>
<dbReference type="EMBL" id="MFDB01000027">
    <property type="protein sequence ID" value="OGE32340.1"/>
    <property type="molecule type" value="Genomic_DNA"/>
</dbReference>